<name>A0ABT8ZMU5_9SPHN</name>
<dbReference type="PROSITE" id="PS51257">
    <property type="entry name" value="PROKAR_LIPOPROTEIN"/>
    <property type="match status" value="1"/>
</dbReference>
<reference evidence="2" key="1">
    <citation type="submission" date="2023-07" db="EMBL/GenBank/DDBJ databases">
        <title>Bacterial whole genome sequence for Sphingobium sp. HBC34.</title>
        <authorList>
            <person name="Le V."/>
            <person name="Ko S.-R."/>
            <person name="Ahn C.-Y."/>
            <person name="Oh H.-M."/>
        </authorList>
    </citation>
    <scope>NUCLEOTIDE SEQUENCE</scope>
    <source>
        <strain evidence="2">HBC34</strain>
    </source>
</reference>
<evidence type="ECO:0000313" key="2">
    <source>
        <dbReference type="EMBL" id="MDO7835850.1"/>
    </source>
</evidence>
<evidence type="ECO:0000256" key="1">
    <source>
        <dbReference type="SAM" id="MobiDB-lite"/>
    </source>
</evidence>
<proteinExistence type="predicted"/>
<sequence length="178" mass="18397">MKRALLLLALLAGGCGGDKAPVANQAEPASSETVAPPIDNRAGNSIEPGESVSRSVAVPSKPLVSRETSAHPKPSPGDRAPDYRAIGTEPFWAVTMRGSTATLERPGTASLRFVITDKDSDDTAIRYTGDGFTMTLTQGPCSDGMSDAVWSDRVAIAFGEGTLKGCGGTRDNGAGPVY</sequence>
<gene>
    <name evidence="2" type="ORF">Q4610_12425</name>
</gene>
<protein>
    <submittedName>
        <fullName evidence="2">Membrane-like protein</fullName>
    </submittedName>
</protein>
<dbReference type="Proteomes" id="UP001176471">
    <property type="component" value="Unassembled WGS sequence"/>
</dbReference>
<comment type="caution">
    <text evidence="2">The sequence shown here is derived from an EMBL/GenBank/DDBJ whole genome shotgun (WGS) entry which is preliminary data.</text>
</comment>
<feature type="region of interest" description="Disordered" evidence="1">
    <location>
        <begin position="17"/>
        <end position="84"/>
    </location>
</feature>
<keyword evidence="3" id="KW-1185">Reference proteome</keyword>
<evidence type="ECO:0000313" key="3">
    <source>
        <dbReference type="Proteomes" id="UP001176471"/>
    </source>
</evidence>
<dbReference type="EMBL" id="JAUQOM010000005">
    <property type="protein sequence ID" value="MDO7835850.1"/>
    <property type="molecule type" value="Genomic_DNA"/>
</dbReference>
<accession>A0ABT8ZMU5</accession>
<organism evidence="2 3">
    <name type="scientific">Sphingobium cyanobacteriorum</name>
    <dbReference type="NCBI Taxonomy" id="3063954"/>
    <lineage>
        <taxon>Bacteria</taxon>
        <taxon>Pseudomonadati</taxon>
        <taxon>Pseudomonadota</taxon>
        <taxon>Alphaproteobacteria</taxon>
        <taxon>Sphingomonadales</taxon>
        <taxon>Sphingomonadaceae</taxon>
        <taxon>Sphingobium</taxon>
    </lineage>
</organism>
<dbReference type="RefSeq" id="WP_304536263.1">
    <property type="nucleotide sequence ID" value="NZ_JAUQOM010000005.1"/>
</dbReference>